<comment type="subcellular location">
    <subcellularLocation>
        <location evidence="1">Cytoplasm</location>
    </subcellularLocation>
</comment>
<dbReference type="GO" id="GO:0005096">
    <property type="term" value="F:GTPase activator activity"/>
    <property type="evidence" value="ECO:0007669"/>
    <property type="project" value="UniProtKB-KW"/>
</dbReference>
<evidence type="ECO:0000256" key="1">
    <source>
        <dbReference type="ARBA" id="ARBA00004496"/>
    </source>
</evidence>
<dbReference type="AlphaFoldDB" id="A0A0V1N6D5"/>
<evidence type="ECO:0000256" key="5">
    <source>
        <dbReference type="ARBA" id="ARBA00022490"/>
    </source>
</evidence>
<dbReference type="GO" id="GO:0005737">
    <property type="term" value="C:cytoplasm"/>
    <property type="evidence" value="ECO:0007669"/>
    <property type="project" value="UniProtKB-SubCell"/>
</dbReference>
<feature type="domain" description="Rab3GAP catalytic subunit conserved" evidence="6">
    <location>
        <begin position="568"/>
        <end position="717"/>
    </location>
</feature>
<reference evidence="7 8" key="1">
    <citation type="submission" date="2015-01" db="EMBL/GenBank/DDBJ databases">
        <title>Evolution of Trichinella species and genotypes.</title>
        <authorList>
            <person name="Korhonen P.K."/>
            <person name="Edoardo P."/>
            <person name="Giuseppe L.R."/>
            <person name="Gasser R.B."/>
        </authorList>
    </citation>
    <scope>NUCLEOTIDE SEQUENCE [LARGE SCALE GENOMIC DNA]</scope>
    <source>
        <strain evidence="7">ISS1980</strain>
    </source>
</reference>
<organism evidence="7 8">
    <name type="scientific">Trichinella papuae</name>
    <dbReference type="NCBI Taxonomy" id="268474"/>
    <lineage>
        <taxon>Eukaryota</taxon>
        <taxon>Metazoa</taxon>
        <taxon>Ecdysozoa</taxon>
        <taxon>Nematoda</taxon>
        <taxon>Enoplea</taxon>
        <taxon>Dorylaimia</taxon>
        <taxon>Trichinellida</taxon>
        <taxon>Trichinellidae</taxon>
        <taxon>Trichinella</taxon>
    </lineage>
</organism>
<dbReference type="PANTHER" id="PTHR21422:SF9">
    <property type="entry name" value="RAB3 GTPASE-ACTIVATING PROTEIN CATALYTIC SUBUNIT"/>
    <property type="match status" value="1"/>
</dbReference>
<dbReference type="InterPro" id="IPR026147">
    <property type="entry name" value="Rab3GAP1_conserved"/>
</dbReference>
<sequence>MCSSAPPPMCSIIFQRPPSAPFLATVPFQPSTAPKGAISPTLGITYVYAADMRRVLILKLFQSVKWVRLSVKAVAEMSSLEEYYDIKDFHCSTDFDKLTRDIEEKIEKLNSEIISKNDNIQSGLVKSLNVQFQGKELKIGYYDFSTYLKKEKPQQLALYNAKVDYQCENLKNRFYERSGFEFFLNNTYVRNYGIAKYVEIVSETILKDECESTSFTKVILSAALTACINIKCEIPFFVRSKECCMGFCQNLQTRTYFEPLFIAKSLESSGMEYVEYLASKLFYGFSLCSVRFHSQATELNTVFFTDCWLENYMFSLNCKIVKELTAPYLKINEQSYRFTLEMVFTWNGSNRSLSVCQYQCIHGLSTSCALHDCRFSYLILKCSSSPEKPIYALHSPSHMPDGPVFLNASVEMNNELVNSNYDVLDQIIKYEIAFVFKENDNYIDLPCEFSSVPGFNEVQEIISNSKGLAERLSLAIFCLMSIDEKLVTVFWKEFVCHLFNHMRNINFLHNRDSEVYISQKDNLWPLQFKLEMLNFCLQNMRAERELQLKSSSEFFNCYENAEEVQHNLHPEGRLKPHDTNMLIKHPEEHVYEPILRSSRLADFIFECELHTQRGDDHTFANQEESLQNDLNKLQRNFLLSDMQAFKAANLNCCFEDFVRWCSPKDIEFNGKEWKLSERMINKEGWYMVWTNAVPLPVSQQGNIVDFNKTAKKILDYFVEVTWNELYELILPYGLLVALRALLCTISNNGEVHFRDCMPEIFQQFKSCFKNKKLGEYLELLRLLEKLYEQYAAFNSIFENFKFDIKQEEHLLPKLKRIVAEMVSIGYVKIDDATLYGFIEKFFQFSSAKNRVQSNNQQYILHGFAKNDTSSRLCPQRIYLDVENASMNAYFSYNEDVEHFSF</sequence>
<dbReference type="Pfam" id="PF13890">
    <property type="entry name" value="Rab3-GTPase_cat"/>
    <property type="match status" value="1"/>
</dbReference>
<protein>
    <recommendedName>
        <fullName evidence="3">Rab3 GTPase-activating protein catalytic subunit</fullName>
    </recommendedName>
</protein>
<dbReference type="PANTHER" id="PTHR21422">
    <property type="entry name" value="RAB3 GTPASE-ACTIVATING PROTEIN CATALYTIC SUBUNIT"/>
    <property type="match status" value="1"/>
</dbReference>
<proteinExistence type="inferred from homology"/>
<comment type="caution">
    <text evidence="7">The sequence shown here is derived from an EMBL/GenBank/DDBJ whole genome shotgun (WGS) entry which is preliminary data.</text>
</comment>
<dbReference type="STRING" id="268474.A0A0V1N6D5"/>
<evidence type="ECO:0000256" key="3">
    <source>
        <dbReference type="ARBA" id="ARBA00015817"/>
    </source>
</evidence>
<evidence type="ECO:0000313" key="8">
    <source>
        <dbReference type="Proteomes" id="UP000054843"/>
    </source>
</evidence>
<evidence type="ECO:0000256" key="4">
    <source>
        <dbReference type="ARBA" id="ARBA00022468"/>
    </source>
</evidence>
<name>A0A0V1N6D5_9BILA</name>
<dbReference type="OrthoDB" id="17346at2759"/>
<dbReference type="InterPro" id="IPR045700">
    <property type="entry name" value="Rab3GAP1"/>
</dbReference>
<keyword evidence="8" id="KW-1185">Reference proteome</keyword>
<dbReference type="EMBL" id="JYDO01000006">
    <property type="protein sequence ID" value="KRZ79588.1"/>
    <property type="molecule type" value="Genomic_DNA"/>
</dbReference>
<accession>A0A0V1N6D5</accession>
<keyword evidence="4" id="KW-0343">GTPase activation</keyword>
<evidence type="ECO:0000313" key="7">
    <source>
        <dbReference type="EMBL" id="KRZ79588.1"/>
    </source>
</evidence>
<keyword evidence="5" id="KW-0963">Cytoplasm</keyword>
<evidence type="ECO:0000259" key="6">
    <source>
        <dbReference type="Pfam" id="PF13890"/>
    </source>
</evidence>
<evidence type="ECO:0000256" key="2">
    <source>
        <dbReference type="ARBA" id="ARBA00008856"/>
    </source>
</evidence>
<gene>
    <name evidence="7" type="primary">rbg-1</name>
    <name evidence="7" type="ORF">T10_8234</name>
</gene>
<comment type="similarity">
    <text evidence="2">Belongs to the Rab3-GAP catalytic subunit family.</text>
</comment>
<dbReference type="Proteomes" id="UP000054843">
    <property type="component" value="Unassembled WGS sequence"/>
</dbReference>